<evidence type="ECO:0000256" key="1">
    <source>
        <dbReference type="SAM" id="MobiDB-lite"/>
    </source>
</evidence>
<proteinExistence type="predicted"/>
<comment type="caution">
    <text evidence="2">The sequence shown here is derived from an EMBL/GenBank/DDBJ whole genome shotgun (WGS) entry which is preliminary data.</text>
</comment>
<evidence type="ECO:0000313" key="2">
    <source>
        <dbReference type="EMBL" id="KAK2960435.1"/>
    </source>
</evidence>
<evidence type="ECO:0000313" key="3">
    <source>
        <dbReference type="Proteomes" id="UP001281761"/>
    </source>
</evidence>
<organism evidence="2 3">
    <name type="scientific">Blattamonas nauphoetae</name>
    <dbReference type="NCBI Taxonomy" id="2049346"/>
    <lineage>
        <taxon>Eukaryota</taxon>
        <taxon>Metamonada</taxon>
        <taxon>Preaxostyla</taxon>
        <taxon>Oxymonadida</taxon>
        <taxon>Blattamonas</taxon>
    </lineage>
</organism>
<name>A0ABQ9Y9M8_9EUKA</name>
<accession>A0ABQ9Y9M8</accession>
<dbReference type="EMBL" id="JARBJD010000023">
    <property type="protein sequence ID" value="KAK2960435.1"/>
    <property type="molecule type" value="Genomic_DNA"/>
</dbReference>
<sequence length="328" mass="36387">MSSTIDLTSIPRGVAGQRQFNERADPNDSSRHHQRTQADSRVSGIYEVPDVTFSNVASFDRPIFLSKREYPQTSGGDTQQLGATGLRRSQQINQPQYEWLSVTPLQGNDRPPTHVRPYQAIGSQNLRSSINQNSNLQTHQAPHGQVLRTSLNSSAVQPPISTHSPIIQGVPVGFHPLQQSQQTNTFSPASTTSFLQTQPYPQQYVPPVYPPQQRYVPPSPNYQSSTPFSASQSFSQYPYNQAYSPQQTYYGPSSTYMGPLGGTGYPQSGFSQSGRYVQPGDTAGYPPRSQVQFDDNDVRKKMQQLESLVSETQAKANELTGLMTKKPR</sequence>
<protein>
    <submittedName>
        <fullName evidence="2">Uncharacterized protein</fullName>
    </submittedName>
</protein>
<feature type="region of interest" description="Disordered" evidence="1">
    <location>
        <begin position="267"/>
        <end position="292"/>
    </location>
</feature>
<feature type="region of interest" description="Disordered" evidence="1">
    <location>
        <begin position="1"/>
        <end position="43"/>
    </location>
</feature>
<reference evidence="2 3" key="1">
    <citation type="journal article" date="2022" name="bioRxiv">
        <title>Genomics of Preaxostyla Flagellates Illuminates Evolutionary Transitions and the Path Towards Mitochondrial Loss.</title>
        <authorList>
            <person name="Novak L.V.F."/>
            <person name="Treitli S.C."/>
            <person name="Pyrih J."/>
            <person name="Halakuc P."/>
            <person name="Pipaliya S.V."/>
            <person name="Vacek V."/>
            <person name="Brzon O."/>
            <person name="Soukal P."/>
            <person name="Eme L."/>
            <person name="Dacks J.B."/>
            <person name="Karnkowska A."/>
            <person name="Elias M."/>
            <person name="Hampl V."/>
        </authorList>
    </citation>
    <scope>NUCLEOTIDE SEQUENCE [LARGE SCALE GENOMIC DNA]</scope>
    <source>
        <strain evidence="2">NAU3</strain>
        <tissue evidence="2">Gut</tissue>
    </source>
</reference>
<feature type="region of interest" description="Disordered" evidence="1">
    <location>
        <begin position="212"/>
        <end position="231"/>
    </location>
</feature>
<gene>
    <name evidence="2" type="ORF">BLNAU_4652</name>
</gene>
<keyword evidence="3" id="KW-1185">Reference proteome</keyword>
<feature type="compositionally biased region" description="Basic and acidic residues" evidence="1">
    <location>
        <begin position="20"/>
        <end position="31"/>
    </location>
</feature>
<dbReference type="Proteomes" id="UP001281761">
    <property type="component" value="Unassembled WGS sequence"/>
</dbReference>